<dbReference type="Gene3D" id="1.20.120.1630">
    <property type="match status" value="1"/>
</dbReference>
<dbReference type="Pfam" id="PF06966">
    <property type="entry name" value="DUF1295"/>
    <property type="match status" value="1"/>
</dbReference>
<keyword evidence="1" id="KW-0472">Membrane</keyword>
<keyword evidence="3" id="KW-1185">Reference proteome</keyword>
<reference evidence="2 3" key="1">
    <citation type="submission" date="2012-05" db="EMBL/GenBank/DDBJ databases">
        <title>Recombination and specialization in a pathogen metapopulation.</title>
        <authorList>
            <person name="Gardiner A."/>
            <person name="Kemen E."/>
            <person name="Schultz-Larsen T."/>
            <person name="MacLean D."/>
            <person name="Van Oosterhout C."/>
            <person name="Jones J.D.G."/>
        </authorList>
    </citation>
    <scope>NUCLEOTIDE SEQUENCE [LARGE SCALE GENOMIC DNA]</scope>
    <source>
        <strain evidence="2 3">Ac Nc2</strain>
    </source>
</reference>
<dbReference type="PANTHER" id="PTHR32251:SF17">
    <property type="entry name" value="STEROID 5-ALPHA REDUCTASE C-TERMINAL DOMAIN-CONTAINING PROTEIN"/>
    <property type="match status" value="1"/>
</dbReference>
<evidence type="ECO:0000313" key="3">
    <source>
        <dbReference type="Proteomes" id="UP000053237"/>
    </source>
</evidence>
<dbReference type="InParanoid" id="A0A024GQR6"/>
<proteinExistence type="predicted"/>
<feature type="transmembrane region" description="Helical" evidence="1">
    <location>
        <begin position="54"/>
        <end position="73"/>
    </location>
</feature>
<name>A0A024GQR6_9STRA</name>
<protein>
    <submittedName>
        <fullName evidence="2">Uncharacterized protein</fullName>
    </submittedName>
</protein>
<dbReference type="OrthoDB" id="201504at2759"/>
<dbReference type="InterPro" id="IPR010721">
    <property type="entry name" value="UstE-like"/>
</dbReference>
<feature type="transmembrane region" description="Helical" evidence="1">
    <location>
        <begin position="120"/>
        <end position="142"/>
    </location>
</feature>
<feature type="transmembrane region" description="Helical" evidence="1">
    <location>
        <begin position="27"/>
        <end position="47"/>
    </location>
</feature>
<dbReference type="PROSITE" id="PS50244">
    <property type="entry name" value="S5A_REDUCTASE"/>
    <property type="match status" value="1"/>
</dbReference>
<keyword evidence="1" id="KW-1133">Transmembrane helix</keyword>
<dbReference type="AlphaFoldDB" id="A0A024GQR6"/>
<feature type="transmembrane region" description="Helical" evidence="1">
    <location>
        <begin position="79"/>
        <end position="100"/>
    </location>
</feature>
<gene>
    <name evidence="2" type="ORF">BN9_103810</name>
</gene>
<dbReference type="Proteomes" id="UP000053237">
    <property type="component" value="Unassembled WGS sequence"/>
</dbReference>
<feature type="transmembrane region" description="Helical" evidence="1">
    <location>
        <begin position="233"/>
        <end position="256"/>
    </location>
</feature>
<sequence length="286" mass="32390">MLPSLVDVAGTISSICLLTVISYLTGLYQPALICILIQWAVAIFQAIPQQRETYYDVTGSVTFAIVSLQSVLLSKVRDWHSILLSILVWIWCVRLGTYLFQRIRRSGQDARFATIRSNPVLFFSAWSLQGFWVFNTLLPVLLSHQRRAPLPDGAKPVQWTDVVGLLVWALGFCMETIADLQKSRFRADPSNRDRFITHGLWKYSRHPNYFGEMLVWCGVFCLSISTLRSSLDYILAASSPIIVIFLLTKASGIPLLEKHADEKFGKSVVYQGYKARTNLLIPFYCG</sequence>
<evidence type="ECO:0000256" key="1">
    <source>
        <dbReference type="SAM" id="Phobius"/>
    </source>
</evidence>
<comment type="caution">
    <text evidence="2">The sequence shown here is derived from an EMBL/GenBank/DDBJ whole genome shotgun (WGS) entry which is preliminary data.</text>
</comment>
<dbReference type="EMBL" id="CAIX01000274">
    <property type="protein sequence ID" value="CCI49127.1"/>
    <property type="molecule type" value="Genomic_DNA"/>
</dbReference>
<organism evidence="2 3">
    <name type="scientific">Albugo candida</name>
    <dbReference type="NCBI Taxonomy" id="65357"/>
    <lineage>
        <taxon>Eukaryota</taxon>
        <taxon>Sar</taxon>
        <taxon>Stramenopiles</taxon>
        <taxon>Oomycota</taxon>
        <taxon>Peronosporomycetes</taxon>
        <taxon>Albuginales</taxon>
        <taxon>Albuginaceae</taxon>
        <taxon>Albugo</taxon>
    </lineage>
</organism>
<feature type="transmembrane region" description="Helical" evidence="1">
    <location>
        <begin position="162"/>
        <end position="180"/>
    </location>
</feature>
<dbReference type="GO" id="GO:0016020">
    <property type="term" value="C:membrane"/>
    <property type="evidence" value="ECO:0007669"/>
    <property type="project" value="TreeGrafter"/>
</dbReference>
<accession>A0A024GQR6</accession>
<keyword evidence="1" id="KW-0812">Transmembrane</keyword>
<evidence type="ECO:0000313" key="2">
    <source>
        <dbReference type="EMBL" id="CCI49127.1"/>
    </source>
</evidence>
<dbReference type="PANTHER" id="PTHR32251">
    <property type="entry name" value="3-OXO-5-ALPHA-STEROID 4-DEHYDROGENASE"/>
    <property type="match status" value="1"/>
</dbReference>